<sequence length="410" mass="46017">MAYGDRGHEDDDDRQRRTQRRNPQRSSQHTLQRSPQNASQSSPQSASHHTPQRRPRRLQRLLRPRPLRFLLPLRLRLPARRAPDPRWVAGLGIGLAAVLGLGWMGRSVAPYWPNFALNTAADLIGAVFTIYVITPIIERAGQGGVREHAELDYSQFLDNAARATSVVRILDTYSNLLSEPHAERFETVVCDALARGVSVRVLLINPTTLAAEQRELELGHADELRPMLEQNLATVARIHRSFEQEGGPRGRGTAADFQVRLYSSGPDVTMYRWDDRALVSFYPVGTLSGRSTQLEVAVDTPLGAFVNNRFQAVWRAAAPHQALTPVTVADDRIERTYLVRFVDLEDGRYVASRRVQRFLRRAVGEVSASNDGLTFRLEAADRTVLGPRLDTAFRTVYGEIPETAYLLLRG</sequence>
<feature type="compositionally biased region" description="Basic and acidic residues" evidence="1">
    <location>
        <begin position="1"/>
        <end position="16"/>
    </location>
</feature>
<evidence type="ECO:0000256" key="1">
    <source>
        <dbReference type="SAM" id="MobiDB-lite"/>
    </source>
</evidence>
<organism evidence="3 4">
    <name type="scientific">Catenulispora yoronensis</name>
    <dbReference type="NCBI Taxonomy" id="450799"/>
    <lineage>
        <taxon>Bacteria</taxon>
        <taxon>Bacillati</taxon>
        <taxon>Actinomycetota</taxon>
        <taxon>Actinomycetes</taxon>
        <taxon>Catenulisporales</taxon>
        <taxon>Catenulisporaceae</taxon>
        <taxon>Catenulispora</taxon>
    </lineage>
</organism>
<proteinExistence type="predicted"/>
<feature type="compositionally biased region" description="Basic residues" evidence="1">
    <location>
        <begin position="50"/>
        <end position="59"/>
    </location>
</feature>
<dbReference type="RefSeq" id="WP_344665651.1">
    <property type="nucleotide sequence ID" value="NZ_BAAAQN010000011.1"/>
</dbReference>
<protein>
    <submittedName>
        <fullName evidence="3">Uncharacterized protein</fullName>
    </submittedName>
</protein>
<feature type="compositionally biased region" description="Low complexity" evidence="1">
    <location>
        <begin position="24"/>
        <end position="47"/>
    </location>
</feature>
<evidence type="ECO:0000313" key="3">
    <source>
        <dbReference type="EMBL" id="GAA2025423.1"/>
    </source>
</evidence>
<evidence type="ECO:0000256" key="2">
    <source>
        <dbReference type="SAM" id="Phobius"/>
    </source>
</evidence>
<dbReference type="Proteomes" id="UP001500751">
    <property type="component" value="Unassembled WGS sequence"/>
</dbReference>
<feature type="transmembrane region" description="Helical" evidence="2">
    <location>
        <begin position="111"/>
        <end position="133"/>
    </location>
</feature>
<dbReference type="EMBL" id="BAAAQN010000011">
    <property type="protein sequence ID" value="GAA2025423.1"/>
    <property type="molecule type" value="Genomic_DNA"/>
</dbReference>
<feature type="region of interest" description="Disordered" evidence="1">
    <location>
        <begin position="1"/>
        <end position="59"/>
    </location>
</feature>
<comment type="caution">
    <text evidence="3">The sequence shown here is derived from an EMBL/GenBank/DDBJ whole genome shotgun (WGS) entry which is preliminary data.</text>
</comment>
<reference evidence="4" key="1">
    <citation type="journal article" date="2019" name="Int. J. Syst. Evol. Microbiol.">
        <title>The Global Catalogue of Microorganisms (GCM) 10K type strain sequencing project: providing services to taxonomists for standard genome sequencing and annotation.</title>
        <authorList>
            <consortium name="The Broad Institute Genomics Platform"/>
            <consortium name="The Broad Institute Genome Sequencing Center for Infectious Disease"/>
            <person name="Wu L."/>
            <person name="Ma J."/>
        </authorList>
    </citation>
    <scope>NUCLEOTIDE SEQUENCE [LARGE SCALE GENOMIC DNA]</scope>
    <source>
        <strain evidence="4">JCM 16014</strain>
    </source>
</reference>
<evidence type="ECO:0000313" key="4">
    <source>
        <dbReference type="Proteomes" id="UP001500751"/>
    </source>
</evidence>
<keyword evidence="2" id="KW-0812">Transmembrane</keyword>
<name>A0ABP5FGV2_9ACTN</name>
<feature type="transmembrane region" description="Helical" evidence="2">
    <location>
        <begin position="87"/>
        <end position="105"/>
    </location>
</feature>
<gene>
    <name evidence="3" type="ORF">GCM10009839_24410</name>
</gene>
<keyword evidence="4" id="KW-1185">Reference proteome</keyword>
<keyword evidence="2" id="KW-0472">Membrane</keyword>
<keyword evidence="2" id="KW-1133">Transmembrane helix</keyword>
<accession>A0ABP5FGV2</accession>